<keyword evidence="3" id="KW-1185">Reference proteome</keyword>
<proteinExistence type="predicted"/>
<feature type="compositionally biased region" description="Basic and acidic residues" evidence="1">
    <location>
        <begin position="1"/>
        <end position="11"/>
    </location>
</feature>
<reference evidence="3" key="1">
    <citation type="submission" date="2014-09" db="EMBL/GenBank/DDBJ databases">
        <authorList>
            <person name="Mudge J."/>
            <person name="Ramaraj T."/>
            <person name="Lindquist I.E."/>
            <person name="Bharti A.K."/>
            <person name="Sundararajan A."/>
            <person name="Cameron C.T."/>
            <person name="Woodward J.E."/>
            <person name="May G.D."/>
            <person name="Brubaker C."/>
            <person name="Broadhvest J."/>
            <person name="Wilkins T.A."/>
        </authorList>
    </citation>
    <scope>NUCLEOTIDE SEQUENCE</scope>
    <source>
        <strain evidence="3">cv. AKA8401</strain>
    </source>
</reference>
<dbReference type="EMBL" id="KN409813">
    <property type="protein sequence ID" value="KHG18095.1"/>
    <property type="molecule type" value="Genomic_DNA"/>
</dbReference>
<protein>
    <submittedName>
        <fullName evidence="2">Uncharacterized protein</fullName>
    </submittedName>
</protein>
<feature type="region of interest" description="Disordered" evidence="1">
    <location>
        <begin position="1"/>
        <end position="31"/>
    </location>
</feature>
<sequence length="31" mass="3712">MSKFLNLERRQQRGSRSRTENTMNSSYSFSL</sequence>
<name>A0A0B0NZ37_GOSAR</name>
<organism evidence="2 3">
    <name type="scientific">Gossypium arboreum</name>
    <name type="common">Tree cotton</name>
    <name type="synonym">Gossypium nanking</name>
    <dbReference type="NCBI Taxonomy" id="29729"/>
    <lineage>
        <taxon>Eukaryota</taxon>
        <taxon>Viridiplantae</taxon>
        <taxon>Streptophyta</taxon>
        <taxon>Embryophyta</taxon>
        <taxon>Tracheophyta</taxon>
        <taxon>Spermatophyta</taxon>
        <taxon>Magnoliopsida</taxon>
        <taxon>eudicotyledons</taxon>
        <taxon>Gunneridae</taxon>
        <taxon>Pentapetalae</taxon>
        <taxon>rosids</taxon>
        <taxon>malvids</taxon>
        <taxon>Malvales</taxon>
        <taxon>Malvaceae</taxon>
        <taxon>Malvoideae</taxon>
        <taxon>Gossypium</taxon>
    </lineage>
</organism>
<feature type="compositionally biased region" description="Polar residues" evidence="1">
    <location>
        <begin position="20"/>
        <end position="31"/>
    </location>
</feature>
<evidence type="ECO:0000313" key="3">
    <source>
        <dbReference type="Proteomes" id="UP000032142"/>
    </source>
</evidence>
<evidence type="ECO:0000313" key="2">
    <source>
        <dbReference type="EMBL" id="KHG18095.1"/>
    </source>
</evidence>
<dbReference type="AlphaFoldDB" id="A0A0B0NZ37"/>
<dbReference type="Proteomes" id="UP000032142">
    <property type="component" value="Unassembled WGS sequence"/>
</dbReference>
<accession>A0A0B0NZ37</accession>
<gene>
    <name evidence="2" type="ORF">F383_20637</name>
</gene>
<evidence type="ECO:0000256" key="1">
    <source>
        <dbReference type="SAM" id="MobiDB-lite"/>
    </source>
</evidence>